<keyword evidence="2" id="KW-1185">Reference proteome</keyword>
<dbReference type="EMBL" id="UYWY01001955">
    <property type="protein sequence ID" value="VDM27506.1"/>
    <property type="molecule type" value="Genomic_DNA"/>
</dbReference>
<name>A0A183U0V1_TOXCA</name>
<evidence type="ECO:0000313" key="1">
    <source>
        <dbReference type="EMBL" id="VDM27506.1"/>
    </source>
</evidence>
<dbReference type="Proteomes" id="UP000050794">
    <property type="component" value="Unassembled WGS sequence"/>
</dbReference>
<proteinExistence type="predicted"/>
<accession>A0A183U0V1</accession>
<gene>
    <name evidence="1" type="ORF">TCNE_LOCUS2121</name>
</gene>
<protein>
    <submittedName>
        <fullName evidence="3">MATH domain-containing protein</fullName>
    </submittedName>
</protein>
<reference evidence="3" key="1">
    <citation type="submission" date="2016-06" db="UniProtKB">
        <authorList>
            <consortium name="WormBaseParasite"/>
        </authorList>
    </citation>
    <scope>IDENTIFICATION</scope>
</reference>
<sequence>MRAADAVIGEVTVRLLLLSFAIVVQQLALRCAAIPRRGNEPWSVILCKFADVHYEPRAREWFTEWMIGTNGVETIERYFSDVSNNIYTITGTRIHGWFTLPWTRKQVRRMASEDNELQDSAERDFAVFPHSRSGEYDDKYDLMSTANALMHPSPYGLSGPGLNGPHLDYLGWLPMNRVVYFGRDGRHNYTLRFSSLSVPHKGTTGWLLALIPYDRDDPGNVYTVEYRTPNNYDQGIKQGAVVIHRVQRVGSSYYSVIVTHSRDYYELIEGTEWIHFLDYDSSNKYQYIRVRVEKVNRRARYADVTVVSTFDPLSTTLDRIGDEFSGLEPDQQMIDCESSPSVFGINRVLEENPFMKHEGSLAEDPWDSAGFHGANFC</sequence>
<reference evidence="1 2" key="2">
    <citation type="submission" date="2018-11" db="EMBL/GenBank/DDBJ databases">
        <authorList>
            <consortium name="Pathogen Informatics"/>
        </authorList>
    </citation>
    <scope>NUCLEOTIDE SEQUENCE [LARGE SCALE GENOMIC DNA]</scope>
</reference>
<dbReference type="WBParaSite" id="TCNE_0000212101-mRNA-1">
    <property type="protein sequence ID" value="TCNE_0000212101-mRNA-1"/>
    <property type="gene ID" value="TCNE_0000212101"/>
</dbReference>
<evidence type="ECO:0000313" key="2">
    <source>
        <dbReference type="Proteomes" id="UP000050794"/>
    </source>
</evidence>
<evidence type="ECO:0000313" key="3">
    <source>
        <dbReference type="WBParaSite" id="TCNE_0000212101-mRNA-1"/>
    </source>
</evidence>
<organism evidence="2 3">
    <name type="scientific">Toxocara canis</name>
    <name type="common">Canine roundworm</name>
    <dbReference type="NCBI Taxonomy" id="6265"/>
    <lineage>
        <taxon>Eukaryota</taxon>
        <taxon>Metazoa</taxon>
        <taxon>Ecdysozoa</taxon>
        <taxon>Nematoda</taxon>
        <taxon>Chromadorea</taxon>
        <taxon>Rhabditida</taxon>
        <taxon>Spirurina</taxon>
        <taxon>Ascaridomorpha</taxon>
        <taxon>Ascaridoidea</taxon>
        <taxon>Toxocaridae</taxon>
        <taxon>Toxocara</taxon>
    </lineage>
</organism>
<dbReference type="AlphaFoldDB" id="A0A183U0V1"/>